<dbReference type="PRINTS" id="PR00792">
    <property type="entry name" value="PEPSIN"/>
</dbReference>
<evidence type="ECO:0000256" key="7">
    <source>
        <dbReference type="SAM" id="MobiDB-lite"/>
    </source>
</evidence>
<keyword evidence="3 6" id="KW-0064">Aspartyl protease</keyword>
<dbReference type="InterPro" id="IPR032799">
    <property type="entry name" value="TAXi_C"/>
</dbReference>
<dbReference type="Pfam" id="PF14541">
    <property type="entry name" value="TAXi_C"/>
    <property type="match status" value="1"/>
</dbReference>
<evidence type="ECO:0000313" key="10">
    <source>
        <dbReference type="Proteomes" id="UP001412067"/>
    </source>
</evidence>
<evidence type="ECO:0000256" key="6">
    <source>
        <dbReference type="RuleBase" id="RU000454"/>
    </source>
</evidence>
<dbReference type="Pfam" id="PF14543">
    <property type="entry name" value="TAXi_N"/>
    <property type="match status" value="1"/>
</dbReference>
<protein>
    <submittedName>
        <fullName evidence="9">Aspartic proteinase CDR1</fullName>
    </submittedName>
</protein>
<dbReference type="PROSITE" id="PS51767">
    <property type="entry name" value="PEPTIDASE_A1"/>
    <property type="match status" value="1"/>
</dbReference>
<dbReference type="EMBL" id="JBBWWR010000017">
    <property type="protein sequence ID" value="KAK8945584.1"/>
    <property type="molecule type" value="Genomic_DNA"/>
</dbReference>
<evidence type="ECO:0000259" key="8">
    <source>
        <dbReference type="PROSITE" id="PS51767"/>
    </source>
</evidence>
<dbReference type="CDD" id="cd05476">
    <property type="entry name" value="pepsin_A_like_plant"/>
    <property type="match status" value="1"/>
</dbReference>
<reference evidence="9 10" key="1">
    <citation type="journal article" date="2022" name="Nat. Plants">
        <title>Genomes of leafy and leafless Platanthera orchids illuminate the evolution of mycoheterotrophy.</title>
        <authorList>
            <person name="Li M.H."/>
            <person name="Liu K.W."/>
            <person name="Li Z."/>
            <person name="Lu H.C."/>
            <person name="Ye Q.L."/>
            <person name="Zhang D."/>
            <person name="Wang J.Y."/>
            <person name="Li Y.F."/>
            <person name="Zhong Z.M."/>
            <person name="Liu X."/>
            <person name="Yu X."/>
            <person name="Liu D.K."/>
            <person name="Tu X.D."/>
            <person name="Liu B."/>
            <person name="Hao Y."/>
            <person name="Liao X.Y."/>
            <person name="Jiang Y.T."/>
            <person name="Sun W.H."/>
            <person name="Chen J."/>
            <person name="Chen Y.Q."/>
            <person name="Ai Y."/>
            <person name="Zhai J.W."/>
            <person name="Wu S.S."/>
            <person name="Zhou Z."/>
            <person name="Hsiao Y.Y."/>
            <person name="Wu W.L."/>
            <person name="Chen Y.Y."/>
            <person name="Lin Y.F."/>
            <person name="Hsu J.L."/>
            <person name="Li C.Y."/>
            <person name="Wang Z.W."/>
            <person name="Zhao X."/>
            <person name="Zhong W.Y."/>
            <person name="Ma X.K."/>
            <person name="Ma L."/>
            <person name="Huang J."/>
            <person name="Chen G.Z."/>
            <person name="Huang M.Z."/>
            <person name="Huang L."/>
            <person name="Peng D.H."/>
            <person name="Luo Y.B."/>
            <person name="Zou S.Q."/>
            <person name="Chen S.P."/>
            <person name="Lan S."/>
            <person name="Tsai W.C."/>
            <person name="Van de Peer Y."/>
            <person name="Liu Z.J."/>
        </authorList>
    </citation>
    <scope>NUCLEOTIDE SEQUENCE [LARGE SCALE GENOMIC DNA]</scope>
    <source>
        <strain evidence="9">Lor288</strain>
    </source>
</reference>
<dbReference type="InterPro" id="IPR021109">
    <property type="entry name" value="Peptidase_aspartic_dom_sf"/>
</dbReference>
<evidence type="ECO:0000256" key="4">
    <source>
        <dbReference type="ARBA" id="ARBA00022801"/>
    </source>
</evidence>
<sequence length="451" mass="47470">MGRSALAGPPAVEPTRDRAIKVSPTATEASRDPAASPCRAGHGRGCPWSDNQKKRAALLGPAEDAVRRQSGRHAGSYAAEIDIHSDIIPNTFEYLMTFYIGTPPEKLVAIADTGSDLIWVQCSPCKLCYTQKPPLFDPSSSSTYKSVSCNDDSCAALPESGCAAGDHCQYHYSYGDRSYVVGDLSVDTLSFDSAEAESPVQIPKILFGCTHESNGTFGAAGAGLVGLGGGQLSLITQLGDSIDHKFSYCLPTLSKNQSFTGRLNFGSNAVVSGTSTVSTPIVPGDPETFFFLKLEYISISGENRTNTAAPIAVKPATQNRGNIIIDSGTTLTLIDDESVRSLAAQLTKTVKLPSLCFDVSGAAGNSTGEDESMPDIIFHFAEDADVVLKPLNAFVMTDDATLCLAIVSNRDLGGGGGDISIFGNIAQQNYEIGYDLGAMRLTFSPANCTAA</sequence>
<dbReference type="InterPro" id="IPR033121">
    <property type="entry name" value="PEPTIDASE_A1"/>
</dbReference>
<evidence type="ECO:0000256" key="3">
    <source>
        <dbReference type="ARBA" id="ARBA00022750"/>
    </source>
</evidence>
<feature type="region of interest" description="Disordered" evidence="7">
    <location>
        <begin position="1"/>
        <end position="51"/>
    </location>
</feature>
<evidence type="ECO:0000256" key="5">
    <source>
        <dbReference type="ARBA" id="ARBA00023180"/>
    </source>
</evidence>
<dbReference type="InterPro" id="IPR001969">
    <property type="entry name" value="Aspartic_peptidase_AS"/>
</dbReference>
<dbReference type="SUPFAM" id="SSF50630">
    <property type="entry name" value="Acid proteases"/>
    <property type="match status" value="1"/>
</dbReference>
<dbReference type="PROSITE" id="PS00141">
    <property type="entry name" value="ASP_PROTEASE"/>
    <property type="match status" value="2"/>
</dbReference>
<name>A0ABR2LMM0_9ASPA</name>
<feature type="domain" description="Peptidase A1" evidence="8">
    <location>
        <begin position="94"/>
        <end position="444"/>
    </location>
</feature>
<dbReference type="InterPro" id="IPR032861">
    <property type="entry name" value="TAXi_N"/>
</dbReference>
<proteinExistence type="inferred from homology"/>
<evidence type="ECO:0000256" key="1">
    <source>
        <dbReference type="ARBA" id="ARBA00007447"/>
    </source>
</evidence>
<dbReference type="PANTHER" id="PTHR47967">
    <property type="entry name" value="OS07G0603500 PROTEIN-RELATED"/>
    <property type="match status" value="1"/>
</dbReference>
<dbReference type="Gene3D" id="2.40.70.10">
    <property type="entry name" value="Acid Proteases"/>
    <property type="match status" value="2"/>
</dbReference>
<comment type="similarity">
    <text evidence="1 6">Belongs to the peptidase A1 family.</text>
</comment>
<evidence type="ECO:0000313" key="9">
    <source>
        <dbReference type="EMBL" id="KAK8945584.1"/>
    </source>
</evidence>
<keyword evidence="2 6" id="KW-0645">Protease</keyword>
<gene>
    <name evidence="9" type="primary">CDR1</name>
    <name evidence="9" type="ORF">KSP40_PGU013174</name>
</gene>
<dbReference type="InterPro" id="IPR051708">
    <property type="entry name" value="Plant_Aspart_Prot_A1"/>
</dbReference>
<keyword evidence="4 6" id="KW-0378">Hydrolase</keyword>
<dbReference type="PANTHER" id="PTHR47967:SF128">
    <property type="entry name" value="ASPARTIC PROTEINASE CDR1-LIKE"/>
    <property type="match status" value="1"/>
</dbReference>
<keyword evidence="10" id="KW-1185">Reference proteome</keyword>
<keyword evidence="5" id="KW-0325">Glycoprotein</keyword>
<comment type="caution">
    <text evidence="9">The sequence shown here is derived from an EMBL/GenBank/DDBJ whole genome shotgun (WGS) entry which is preliminary data.</text>
</comment>
<dbReference type="InterPro" id="IPR001461">
    <property type="entry name" value="Aspartic_peptidase_A1"/>
</dbReference>
<dbReference type="InterPro" id="IPR034161">
    <property type="entry name" value="Pepsin-like_plant"/>
</dbReference>
<organism evidence="9 10">
    <name type="scientific">Platanthera guangdongensis</name>
    <dbReference type="NCBI Taxonomy" id="2320717"/>
    <lineage>
        <taxon>Eukaryota</taxon>
        <taxon>Viridiplantae</taxon>
        <taxon>Streptophyta</taxon>
        <taxon>Embryophyta</taxon>
        <taxon>Tracheophyta</taxon>
        <taxon>Spermatophyta</taxon>
        <taxon>Magnoliopsida</taxon>
        <taxon>Liliopsida</taxon>
        <taxon>Asparagales</taxon>
        <taxon>Orchidaceae</taxon>
        <taxon>Orchidoideae</taxon>
        <taxon>Orchideae</taxon>
        <taxon>Orchidinae</taxon>
        <taxon>Platanthera</taxon>
    </lineage>
</organism>
<evidence type="ECO:0000256" key="2">
    <source>
        <dbReference type="ARBA" id="ARBA00022670"/>
    </source>
</evidence>
<dbReference type="Proteomes" id="UP001412067">
    <property type="component" value="Unassembled WGS sequence"/>
</dbReference>
<accession>A0ABR2LMM0</accession>